<organism evidence="2 3">
    <name type="scientific">Photobacterium halotolerans</name>
    <dbReference type="NCBI Taxonomy" id="265726"/>
    <lineage>
        <taxon>Bacteria</taxon>
        <taxon>Pseudomonadati</taxon>
        <taxon>Pseudomonadota</taxon>
        <taxon>Gammaproteobacteria</taxon>
        <taxon>Vibrionales</taxon>
        <taxon>Vibrionaceae</taxon>
        <taxon>Photobacterium</taxon>
    </lineage>
</organism>
<dbReference type="GO" id="GO:0016787">
    <property type="term" value="F:hydrolase activity"/>
    <property type="evidence" value="ECO:0007669"/>
    <property type="project" value="UniProtKB-KW"/>
</dbReference>
<evidence type="ECO:0000313" key="2">
    <source>
        <dbReference type="EMBL" id="NAW65751.1"/>
    </source>
</evidence>
<comment type="caution">
    <text evidence="2">The sequence shown here is derived from an EMBL/GenBank/DDBJ whole genome shotgun (WGS) entry which is preliminary data.</text>
</comment>
<dbReference type="EMBL" id="WXWW01000165">
    <property type="protein sequence ID" value="NAW65751.1"/>
    <property type="molecule type" value="Genomic_DNA"/>
</dbReference>
<dbReference type="InterPro" id="IPR051044">
    <property type="entry name" value="MAG_DAG_Lipase"/>
</dbReference>
<accession>A0A7X5BMS9</accession>
<dbReference type="InterPro" id="IPR029058">
    <property type="entry name" value="AB_hydrolase_fold"/>
</dbReference>
<dbReference type="InterPro" id="IPR022742">
    <property type="entry name" value="Hydrolase_4"/>
</dbReference>
<proteinExistence type="predicted"/>
<protein>
    <submittedName>
        <fullName evidence="2">Alpha/beta fold hydrolase</fullName>
    </submittedName>
</protein>
<sequence>MAGPVTECWAQRRQSQFAGVGGVPIAWMSLTGFSADRAIVLVNGRVETFHKYQELCWELTRQGYDVFALDHRGQGCSGRLTPDSQLGHVEEFADYVSDLHTFIDTIVKPAGYPQLFILGHSMGGTVTSLYLAQYPDEIAAAVLSAPMHGIKVSHWMKPIASPLARVAEQLQRQPGYAPGQTPYYPKPFADNPLCQSQCRYEWFRNLYEDQPALKLGGPSSRWVWQALSAARQSVALAGQIRCPVLLLQNEQDTIVDNRAQNLFCQQIRQAGGQCQVKVIKGARHEVLFEQDLQRVQAVTAVLEHFARFSQPATAATPLVASSQPG</sequence>
<keyword evidence="2" id="KW-0378">Hydrolase</keyword>
<dbReference type="PANTHER" id="PTHR11614">
    <property type="entry name" value="PHOSPHOLIPASE-RELATED"/>
    <property type="match status" value="1"/>
</dbReference>
<evidence type="ECO:0000259" key="1">
    <source>
        <dbReference type="Pfam" id="PF12146"/>
    </source>
</evidence>
<dbReference type="OrthoDB" id="9788260at2"/>
<dbReference type="Pfam" id="PF12146">
    <property type="entry name" value="Hydrolase_4"/>
    <property type="match status" value="1"/>
</dbReference>
<dbReference type="AlphaFoldDB" id="A0A7X5BMS9"/>
<reference evidence="2 3" key="1">
    <citation type="submission" date="2017-05" db="EMBL/GenBank/DDBJ databases">
        <title>High clonality and local adaptation shapes Vibrionaceae linages within an endangered oasis.</title>
        <authorList>
            <person name="Vazquez-Rosas-Landa M."/>
        </authorList>
    </citation>
    <scope>NUCLEOTIDE SEQUENCE [LARGE SCALE GENOMIC DNA]</scope>
    <source>
        <strain evidence="2 3">P46_P4S1P180</strain>
    </source>
</reference>
<dbReference type="Proteomes" id="UP000465712">
    <property type="component" value="Unassembled WGS sequence"/>
</dbReference>
<dbReference type="SUPFAM" id="SSF53474">
    <property type="entry name" value="alpha/beta-Hydrolases"/>
    <property type="match status" value="1"/>
</dbReference>
<dbReference type="Gene3D" id="3.40.50.1820">
    <property type="entry name" value="alpha/beta hydrolase"/>
    <property type="match status" value="1"/>
</dbReference>
<gene>
    <name evidence="2" type="ORF">CAG72_11025</name>
</gene>
<name>A0A7X5BMS9_9GAMM</name>
<evidence type="ECO:0000313" key="3">
    <source>
        <dbReference type="Proteomes" id="UP000465712"/>
    </source>
</evidence>
<feature type="domain" description="Serine aminopeptidase S33" evidence="1">
    <location>
        <begin position="35"/>
        <end position="291"/>
    </location>
</feature>